<proteinExistence type="predicted"/>
<comment type="caution">
    <text evidence="1">The sequence shown here is derived from an EMBL/GenBank/DDBJ whole genome shotgun (WGS) entry which is preliminary data.</text>
</comment>
<dbReference type="Proteomes" id="UP001476798">
    <property type="component" value="Unassembled WGS sequence"/>
</dbReference>
<organism evidence="1 2">
    <name type="scientific">Goodea atripinnis</name>
    <dbReference type="NCBI Taxonomy" id="208336"/>
    <lineage>
        <taxon>Eukaryota</taxon>
        <taxon>Metazoa</taxon>
        <taxon>Chordata</taxon>
        <taxon>Craniata</taxon>
        <taxon>Vertebrata</taxon>
        <taxon>Euteleostomi</taxon>
        <taxon>Actinopterygii</taxon>
        <taxon>Neopterygii</taxon>
        <taxon>Teleostei</taxon>
        <taxon>Neoteleostei</taxon>
        <taxon>Acanthomorphata</taxon>
        <taxon>Ovalentaria</taxon>
        <taxon>Atherinomorphae</taxon>
        <taxon>Cyprinodontiformes</taxon>
        <taxon>Goodeidae</taxon>
        <taxon>Goodea</taxon>
    </lineage>
</organism>
<sequence>MKGKPYTQFNTLQGKFSIIYQASHSTILPRFPGGAECVSDVCVSRRTLCDGDKLSLEYEAEGLVCGKEFPLGDNNVYTTSHQFKQETRGCYIGLTQLRMLLKLGMMSIGLWICGLTDVSDRDGASAATTLCIAVLLERVILKGSCSNKQAYISELQKQNIYPQDDR</sequence>
<dbReference type="EMBL" id="JAHRIO010030400">
    <property type="protein sequence ID" value="MEQ2167827.1"/>
    <property type="molecule type" value="Genomic_DNA"/>
</dbReference>
<gene>
    <name evidence="1" type="ORF">GOODEAATRI_007959</name>
</gene>
<reference evidence="1 2" key="1">
    <citation type="submission" date="2021-06" db="EMBL/GenBank/DDBJ databases">
        <authorList>
            <person name="Palmer J.M."/>
        </authorList>
    </citation>
    <scope>NUCLEOTIDE SEQUENCE [LARGE SCALE GENOMIC DNA]</scope>
    <source>
        <strain evidence="1 2">GA_2019</strain>
        <tissue evidence="1">Muscle</tissue>
    </source>
</reference>
<accession>A0ABV0N8V6</accession>
<name>A0ABV0N8V6_9TELE</name>
<evidence type="ECO:0000313" key="1">
    <source>
        <dbReference type="EMBL" id="MEQ2167827.1"/>
    </source>
</evidence>
<evidence type="ECO:0000313" key="2">
    <source>
        <dbReference type="Proteomes" id="UP001476798"/>
    </source>
</evidence>
<keyword evidence="2" id="KW-1185">Reference proteome</keyword>
<protein>
    <submittedName>
        <fullName evidence="1">Uncharacterized protein</fullName>
    </submittedName>
</protein>